<dbReference type="PANTHER" id="PTHR30061:SF50">
    <property type="entry name" value="MALTOSE_MALTODEXTRIN-BINDING PERIPLASMIC PROTEIN"/>
    <property type="match status" value="1"/>
</dbReference>
<dbReference type="InterPro" id="IPR006059">
    <property type="entry name" value="SBP"/>
</dbReference>
<name>A0ABS7D3J8_9BACL</name>
<evidence type="ECO:0000256" key="5">
    <source>
        <dbReference type="ARBA" id="ARBA00030303"/>
    </source>
</evidence>
<protein>
    <recommendedName>
        <fullName evidence="5 6">Maltodextrin-binding protein</fullName>
    </recommendedName>
</protein>
<feature type="chain" id="PRO_5044995448" description="Maltodextrin-binding protein" evidence="6">
    <location>
        <begin position="21"/>
        <end position="438"/>
    </location>
</feature>
<feature type="region of interest" description="Disordered" evidence="7">
    <location>
        <begin position="24"/>
        <end position="57"/>
    </location>
</feature>
<comment type="similarity">
    <text evidence="1 6">Belongs to the bacterial solute-binding protein 1 family.</text>
</comment>
<proteinExistence type="inferred from homology"/>
<keyword evidence="6" id="KW-0472">Membrane</keyword>
<dbReference type="PRINTS" id="PR00181">
    <property type="entry name" value="MALTOSEBP"/>
</dbReference>
<evidence type="ECO:0000256" key="4">
    <source>
        <dbReference type="ARBA" id="ARBA00022729"/>
    </source>
</evidence>
<dbReference type="Gene3D" id="3.40.190.10">
    <property type="entry name" value="Periplasmic binding protein-like II"/>
    <property type="match status" value="2"/>
</dbReference>
<dbReference type="PROSITE" id="PS01037">
    <property type="entry name" value="SBP_BACTERIAL_1"/>
    <property type="match status" value="1"/>
</dbReference>
<dbReference type="EMBL" id="JAHZIJ010000002">
    <property type="protein sequence ID" value="MBW7474147.1"/>
    <property type="molecule type" value="Genomic_DNA"/>
</dbReference>
<evidence type="ECO:0000256" key="1">
    <source>
        <dbReference type="ARBA" id="ARBA00008520"/>
    </source>
</evidence>
<keyword evidence="6" id="KW-1003">Cell membrane</keyword>
<dbReference type="PROSITE" id="PS51257">
    <property type="entry name" value="PROKAR_LIPOPROTEIN"/>
    <property type="match status" value="1"/>
</dbReference>
<dbReference type="RefSeq" id="WP_219871388.1">
    <property type="nucleotide sequence ID" value="NZ_JAHZIJ010000002.1"/>
</dbReference>
<comment type="subcellular location">
    <subcellularLocation>
        <location evidence="6">Cell membrane</location>
        <topology evidence="6">Lipid-anchor</topology>
    </subcellularLocation>
</comment>
<evidence type="ECO:0000256" key="7">
    <source>
        <dbReference type="SAM" id="MobiDB-lite"/>
    </source>
</evidence>
<evidence type="ECO:0000256" key="3">
    <source>
        <dbReference type="ARBA" id="ARBA00022597"/>
    </source>
</evidence>
<feature type="signal peptide" evidence="6">
    <location>
        <begin position="1"/>
        <end position="20"/>
    </location>
</feature>
<keyword evidence="2 6" id="KW-0813">Transport</keyword>
<dbReference type="InterPro" id="IPR006060">
    <property type="entry name" value="Maltose/Cyclodextrin-bd"/>
</dbReference>
<sequence>MNKKNVLIVLVAMIMMLTSAACSSKNDGKTATENASGAKTDNASYSPLDEEELLPEPDTKELTVWSTEAERALVDEAGKAFKEKYGISIKFAEVGPDRSFDQMVTEGPAGVGADVFLGVHNQLGIGTTAGVILPNDFHEEETRASNNPIAIDALTMDGLLYGYPLSIETIGLYYNKDLVPNGEAPKSWTDVIAFAKEFNDPAAQKYAYMWQMGDLYWTWPFFSGYDAYIFGNNGNDINDIGLNSDAAIEAAKFYQSLKEILPLATVDVTADIRTSLFASGKLAMNVSDARQANEFKHDLKNVGLMEFPVLPNGKAMKPFSSIKAFFINANTKYPNASRLFAHLITSEEFQMRNFELFGNLPSNTAAASNEKITSDEFSATFMKIFANSIPMPKAAEMAALWNTQQATFGILWDHQTDAKTVLDDWVVKIKDAISVMNK</sequence>
<keyword evidence="4 6" id="KW-0732">Signal</keyword>
<dbReference type="SUPFAM" id="SSF53850">
    <property type="entry name" value="Periplasmic binding protein-like II"/>
    <property type="match status" value="1"/>
</dbReference>
<comment type="caution">
    <text evidence="8">The sequence shown here is derived from an EMBL/GenBank/DDBJ whole genome shotgun (WGS) entry which is preliminary data.</text>
</comment>
<dbReference type="CDD" id="cd13586">
    <property type="entry name" value="PBP2_Maltose_binding_like"/>
    <property type="match status" value="1"/>
</dbReference>
<keyword evidence="6" id="KW-0449">Lipoprotein</keyword>
<evidence type="ECO:0000313" key="8">
    <source>
        <dbReference type="EMBL" id="MBW7474147.1"/>
    </source>
</evidence>
<gene>
    <name evidence="8" type="ORF">K0T92_05280</name>
</gene>
<keyword evidence="3 6" id="KW-0762">Sugar transport</keyword>
<keyword evidence="9" id="KW-1185">Reference proteome</keyword>
<evidence type="ECO:0000256" key="2">
    <source>
        <dbReference type="ARBA" id="ARBA00022448"/>
    </source>
</evidence>
<evidence type="ECO:0000313" key="9">
    <source>
        <dbReference type="Proteomes" id="UP000812277"/>
    </source>
</evidence>
<dbReference type="PANTHER" id="PTHR30061">
    <property type="entry name" value="MALTOSE-BINDING PERIPLASMIC PROTEIN"/>
    <property type="match status" value="1"/>
</dbReference>
<feature type="compositionally biased region" description="Polar residues" evidence="7">
    <location>
        <begin position="24"/>
        <end position="45"/>
    </location>
</feature>
<reference evidence="8 9" key="1">
    <citation type="submission" date="2021-07" db="EMBL/GenBank/DDBJ databases">
        <title>Paenibacillus radiodurans sp. nov., isolated from the southeastern edge of Tengger Desert.</title>
        <authorList>
            <person name="Zhang G."/>
        </authorList>
    </citation>
    <scope>NUCLEOTIDE SEQUENCE [LARGE SCALE GENOMIC DNA]</scope>
    <source>
        <strain evidence="8 9">DT7-4</strain>
    </source>
</reference>
<accession>A0ABS7D3J8</accession>
<evidence type="ECO:0000256" key="6">
    <source>
        <dbReference type="RuleBase" id="RU365005"/>
    </source>
</evidence>
<dbReference type="InterPro" id="IPR006061">
    <property type="entry name" value="SBP_1_CS"/>
</dbReference>
<organism evidence="8 9">
    <name type="scientific">Paenibacillus oenotherae</name>
    <dbReference type="NCBI Taxonomy" id="1435645"/>
    <lineage>
        <taxon>Bacteria</taxon>
        <taxon>Bacillati</taxon>
        <taxon>Bacillota</taxon>
        <taxon>Bacilli</taxon>
        <taxon>Bacillales</taxon>
        <taxon>Paenibacillaceae</taxon>
        <taxon>Paenibacillus</taxon>
    </lineage>
</organism>
<dbReference type="Pfam" id="PF13416">
    <property type="entry name" value="SBP_bac_8"/>
    <property type="match status" value="1"/>
</dbReference>
<dbReference type="Proteomes" id="UP000812277">
    <property type="component" value="Unassembled WGS sequence"/>
</dbReference>